<evidence type="ECO:0000313" key="1">
    <source>
        <dbReference type="EMBL" id="MBO8484113.1"/>
    </source>
</evidence>
<protein>
    <submittedName>
        <fullName evidence="1">DUF2764 family protein</fullName>
    </submittedName>
</protein>
<name>A0A940DYI7_9BACT</name>
<evidence type="ECO:0000313" key="2">
    <source>
        <dbReference type="Proteomes" id="UP000725002"/>
    </source>
</evidence>
<gene>
    <name evidence="1" type="ORF">IAB75_08390</name>
</gene>
<dbReference type="InterPro" id="IPR024492">
    <property type="entry name" value="DUF2764"/>
</dbReference>
<accession>A0A940DYI7</accession>
<dbReference type="Proteomes" id="UP000725002">
    <property type="component" value="Unassembled WGS sequence"/>
</dbReference>
<reference evidence="1" key="2">
    <citation type="journal article" date="2021" name="PeerJ">
        <title>Extensive microbial diversity within the chicken gut microbiome revealed by metagenomics and culture.</title>
        <authorList>
            <person name="Gilroy R."/>
            <person name="Ravi A."/>
            <person name="Getino M."/>
            <person name="Pursley I."/>
            <person name="Horton D.L."/>
            <person name="Alikhan N.F."/>
            <person name="Baker D."/>
            <person name="Gharbi K."/>
            <person name="Hall N."/>
            <person name="Watson M."/>
            <person name="Adriaenssens E.M."/>
            <person name="Foster-Nyarko E."/>
            <person name="Jarju S."/>
            <person name="Secka A."/>
            <person name="Antonio M."/>
            <person name="Oren A."/>
            <person name="Chaudhuri R.R."/>
            <person name="La Ragione R."/>
            <person name="Hildebrand F."/>
            <person name="Pallen M.J."/>
        </authorList>
    </citation>
    <scope>NUCLEOTIDE SEQUENCE</scope>
    <source>
        <strain evidence="1">G3-8215</strain>
    </source>
</reference>
<sequence>MNNYYYIIAGLPVLSHEWKPGEQTPEIIRQEILEQCSEKDRAVIGLLESGFVDENLTAGFYRTALAHKNRFIREYFRFDLNVKNAKVRYLNEALGRDPKKDVIVLDEEAPQEVFEEAAKLDTILHGNDILERERGIDDLMWEKIEDMTTYDYFDIEAVLAFLAKLHIVERWYILDEKTGREMFRKLVDEVRGTFKGVRFDAK</sequence>
<dbReference type="Pfam" id="PF10962">
    <property type="entry name" value="DUF2764"/>
    <property type="match status" value="1"/>
</dbReference>
<dbReference type="AlphaFoldDB" id="A0A940DYI7"/>
<comment type="caution">
    <text evidence="1">The sequence shown here is derived from an EMBL/GenBank/DDBJ whole genome shotgun (WGS) entry which is preliminary data.</text>
</comment>
<dbReference type="EMBL" id="JADILV010000058">
    <property type="protein sequence ID" value="MBO8484113.1"/>
    <property type="molecule type" value="Genomic_DNA"/>
</dbReference>
<organism evidence="1 2">
    <name type="scientific">Candidatus Cryptobacteroides avicola</name>
    <dbReference type="NCBI Taxonomy" id="2840757"/>
    <lineage>
        <taxon>Bacteria</taxon>
        <taxon>Pseudomonadati</taxon>
        <taxon>Bacteroidota</taxon>
        <taxon>Bacteroidia</taxon>
        <taxon>Bacteroidales</taxon>
        <taxon>Candidatus Cryptobacteroides</taxon>
    </lineage>
</organism>
<proteinExistence type="predicted"/>
<reference evidence="1" key="1">
    <citation type="submission" date="2020-10" db="EMBL/GenBank/DDBJ databases">
        <authorList>
            <person name="Gilroy R."/>
        </authorList>
    </citation>
    <scope>NUCLEOTIDE SEQUENCE</scope>
    <source>
        <strain evidence="1">G3-8215</strain>
    </source>
</reference>